<proteinExistence type="predicted"/>
<reference evidence="2" key="1">
    <citation type="submission" date="2016-11" db="UniProtKB">
        <authorList>
            <consortium name="WormBaseParasite"/>
        </authorList>
    </citation>
    <scope>IDENTIFICATION</scope>
    <source>
        <strain evidence="2">KR3021</strain>
    </source>
</reference>
<protein>
    <submittedName>
        <fullName evidence="2">RRM domain-containing protein</fullName>
    </submittedName>
</protein>
<sequence length="176" mass="20610">MNCDRFNGPELDAKELTLKDPCNFPNQRGKLLVSRRDLLLLFEGYGVLEVVKNRDNNRLNGSIFIDTSSKADSVRIIQDYEGMAIDRKEMVFVNMNAIEINKSSIFDRLSVRKPKHRIKNFYDFKSKLSLFNWHSTFKNKRHFLPKQKPFLTSYISPAKIQLLSKLGNDLDEYMQK</sequence>
<name>A0AC35TUW2_9BILA</name>
<evidence type="ECO:0000313" key="1">
    <source>
        <dbReference type="Proteomes" id="UP000095286"/>
    </source>
</evidence>
<dbReference type="Proteomes" id="UP000095286">
    <property type="component" value="Unplaced"/>
</dbReference>
<dbReference type="WBParaSite" id="RSKR_0000458300.1">
    <property type="protein sequence ID" value="RSKR_0000458300.1"/>
    <property type="gene ID" value="RSKR_0000458300"/>
</dbReference>
<evidence type="ECO:0000313" key="2">
    <source>
        <dbReference type="WBParaSite" id="RSKR_0000458300.1"/>
    </source>
</evidence>
<organism evidence="1 2">
    <name type="scientific">Rhabditophanes sp. KR3021</name>
    <dbReference type="NCBI Taxonomy" id="114890"/>
    <lineage>
        <taxon>Eukaryota</taxon>
        <taxon>Metazoa</taxon>
        <taxon>Ecdysozoa</taxon>
        <taxon>Nematoda</taxon>
        <taxon>Chromadorea</taxon>
        <taxon>Rhabditida</taxon>
        <taxon>Tylenchina</taxon>
        <taxon>Panagrolaimomorpha</taxon>
        <taxon>Strongyloidoidea</taxon>
        <taxon>Alloionematidae</taxon>
        <taxon>Rhabditophanes</taxon>
    </lineage>
</organism>
<accession>A0AC35TUW2</accession>